<organism evidence="3 4">
    <name type="scientific">Paenibacillus sambharensis</name>
    <dbReference type="NCBI Taxonomy" id="1803190"/>
    <lineage>
        <taxon>Bacteria</taxon>
        <taxon>Bacillati</taxon>
        <taxon>Bacillota</taxon>
        <taxon>Bacilli</taxon>
        <taxon>Bacillales</taxon>
        <taxon>Paenibacillaceae</taxon>
        <taxon>Paenibacillus</taxon>
    </lineage>
</organism>
<name>A0A2W1LJP7_9BACL</name>
<dbReference type="PANTHER" id="PTHR35526">
    <property type="entry name" value="ANTI-SIGMA-F FACTOR RSBW-RELATED"/>
    <property type="match status" value="1"/>
</dbReference>
<keyword evidence="4" id="KW-1185">Reference proteome</keyword>
<evidence type="ECO:0000259" key="2">
    <source>
        <dbReference type="Pfam" id="PF13581"/>
    </source>
</evidence>
<evidence type="ECO:0000256" key="1">
    <source>
        <dbReference type="ARBA" id="ARBA00022527"/>
    </source>
</evidence>
<dbReference type="AlphaFoldDB" id="A0A2W1LJP7"/>
<dbReference type="Pfam" id="PF13581">
    <property type="entry name" value="HATPase_c_2"/>
    <property type="match status" value="1"/>
</dbReference>
<protein>
    <submittedName>
        <fullName evidence="3">Anti-sigma B factor RsbW</fullName>
    </submittedName>
</protein>
<proteinExistence type="predicted"/>
<gene>
    <name evidence="3" type="ORF">DNH61_17145</name>
</gene>
<sequence>MKATDELIKLQLPASAEYVDLVRVTLYGIAAKMGFSYEEIEDMKVAVSEACNNAVLHAYGNHPTGTTSQAPEEQPRMEVRFIKKQDALSIVVKDEGESFDALAVARQKSPMHGKSIDQLTAGGLGLYLMQALMDQVEVHSDAGTEVVLTKRLVRSEDTV</sequence>
<keyword evidence="1" id="KW-0418">Kinase</keyword>
<dbReference type="EMBL" id="QKRB01000051">
    <property type="protein sequence ID" value="PZD94764.1"/>
    <property type="molecule type" value="Genomic_DNA"/>
</dbReference>
<keyword evidence="1" id="KW-0723">Serine/threonine-protein kinase</keyword>
<dbReference type="InterPro" id="IPR036890">
    <property type="entry name" value="HATPase_C_sf"/>
</dbReference>
<evidence type="ECO:0000313" key="3">
    <source>
        <dbReference type="EMBL" id="PZD94764.1"/>
    </source>
</evidence>
<dbReference type="CDD" id="cd16936">
    <property type="entry name" value="HATPase_RsbW-like"/>
    <property type="match status" value="1"/>
</dbReference>
<comment type="caution">
    <text evidence="3">The sequence shown here is derived from an EMBL/GenBank/DDBJ whole genome shotgun (WGS) entry which is preliminary data.</text>
</comment>
<keyword evidence="1" id="KW-0808">Transferase</keyword>
<evidence type="ECO:0000313" key="4">
    <source>
        <dbReference type="Proteomes" id="UP000249522"/>
    </source>
</evidence>
<dbReference type="InterPro" id="IPR050267">
    <property type="entry name" value="Anti-sigma-factor_SerPK"/>
</dbReference>
<dbReference type="PANTHER" id="PTHR35526:SF3">
    <property type="entry name" value="ANTI-SIGMA-F FACTOR RSBW"/>
    <property type="match status" value="1"/>
</dbReference>
<dbReference type="NCBIfam" id="NF003144">
    <property type="entry name" value="PRK04069.1"/>
    <property type="match status" value="1"/>
</dbReference>
<dbReference type="RefSeq" id="WP_111147986.1">
    <property type="nucleotide sequence ID" value="NZ_QKRB01000051.1"/>
</dbReference>
<dbReference type="OrthoDB" id="9798941at2"/>
<dbReference type="InterPro" id="IPR003594">
    <property type="entry name" value="HATPase_dom"/>
</dbReference>
<reference evidence="3 4" key="1">
    <citation type="submission" date="2018-06" db="EMBL/GenBank/DDBJ databases">
        <title>Paenibacillus imtechensis sp. nov.</title>
        <authorList>
            <person name="Pinnaka A.K."/>
            <person name="Singh H."/>
            <person name="Kaur M."/>
        </authorList>
    </citation>
    <scope>NUCLEOTIDE SEQUENCE [LARGE SCALE GENOMIC DNA]</scope>
    <source>
        <strain evidence="3 4">SMB1</strain>
    </source>
</reference>
<feature type="domain" description="Histidine kinase/HSP90-like ATPase" evidence="2">
    <location>
        <begin position="12"/>
        <end position="150"/>
    </location>
</feature>
<dbReference type="Gene3D" id="3.30.565.10">
    <property type="entry name" value="Histidine kinase-like ATPase, C-terminal domain"/>
    <property type="match status" value="1"/>
</dbReference>
<accession>A0A2W1LJP7</accession>
<dbReference type="GO" id="GO:0004674">
    <property type="term" value="F:protein serine/threonine kinase activity"/>
    <property type="evidence" value="ECO:0007669"/>
    <property type="project" value="UniProtKB-KW"/>
</dbReference>
<dbReference type="SUPFAM" id="SSF55874">
    <property type="entry name" value="ATPase domain of HSP90 chaperone/DNA topoisomerase II/histidine kinase"/>
    <property type="match status" value="1"/>
</dbReference>
<dbReference type="Proteomes" id="UP000249522">
    <property type="component" value="Unassembled WGS sequence"/>
</dbReference>